<reference evidence="3" key="1">
    <citation type="submission" date="2020-11" db="EMBL/GenBank/DDBJ databases">
        <title>Isolation and identification of active actinomycetes.</title>
        <authorList>
            <person name="Yu B."/>
        </authorList>
    </citation>
    <scope>NUCLEOTIDE SEQUENCE</scope>
    <source>
        <strain evidence="3">NEAU-YB345</strain>
    </source>
</reference>
<proteinExistence type="predicted"/>
<dbReference type="RefSeq" id="WP_196194128.1">
    <property type="nucleotide sequence ID" value="NZ_JADPRT010000004.1"/>
</dbReference>
<dbReference type="EMBL" id="JADPRT010000004">
    <property type="protein sequence ID" value="MBF9068639.1"/>
    <property type="molecule type" value="Genomic_DNA"/>
</dbReference>
<keyword evidence="2" id="KW-1133">Transmembrane helix</keyword>
<keyword evidence="2" id="KW-0812">Transmembrane</keyword>
<accession>A0A931B067</accession>
<name>A0A931B067_9ACTN</name>
<organism evidence="3 4">
    <name type="scientific">Streptacidiphilus fuscans</name>
    <dbReference type="NCBI Taxonomy" id="2789292"/>
    <lineage>
        <taxon>Bacteria</taxon>
        <taxon>Bacillati</taxon>
        <taxon>Actinomycetota</taxon>
        <taxon>Actinomycetes</taxon>
        <taxon>Kitasatosporales</taxon>
        <taxon>Streptomycetaceae</taxon>
        <taxon>Streptacidiphilus</taxon>
    </lineage>
</organism>
<feature type="transmembrane region" description="Helical" evidence="2">
    <location>
        <begin position="141"/>
        <end position="159"/>
    </location>
</feature>
<evidence type="ECO:0000256" key="1">
    <source>
        <dbReference type="SAM" id="MobiDB-lite"/>
    </source>
</evidence>
<feature type="region of interest" description="Disordered" evidence="1">
    <location>
        <begin position="1"/>
        <end position="21"/>
    </location>
</feature>
<evidence type="ECO:0000313" key="4">
    <source>
        <dbReference type="Proteomes" id="UP000657385"/>
    </source>
</evidence>
<comment type="caution">
    <text evidence="3">The sequence shown here is derived from an EMBL/GenBank/DDBJ whole genome shotgun (WGS) entry which is preliminary data.</text>
</comment>
<dbReference type="Proteomes" id="UP000657385">
    <property type="component" value="Unassembled WGS sequence"/>
</dbReference>
<keyword evidence="2" id="KW-0472">Membrane</keyword>
<feature type="transmembrane region" description="Helical" evidence="2">
    <location>
        <begin position="106"/>
        <end position="129"/>
    </location>
</feature>
<sequence>MSDIGPQVLRTDPSPSSGATTSLSSLAYRDGDFTKLLDLSEGAKHKTGRIKLLSPNLGEAFCEAVLARTLGATRKPMVPSYGAAPRIVVEHCLEAEDVRHQRDKRLTLVAVVFGLLFLPGALLWLLVFEIARRSGEKRRDVVQNFGVLVAVVIAGVLAWRPGTVTGFWGDYLRIMCIVPVAGWFVARQICVRTSEQLRSRWRSLLEGGAVGPTVPGAVPKGPDDHKAENQRKQLAKLSAEQDTNVVHYAGAKGILGLGPRWASWQLAEQLKPAPGFEEIRPFHAFDLVRKMDERLGRLKRSPLADGGVPGVDVRHWVVLPLGEGADEFSRPSGPEMDGFLMRASAVADVANKQSFGSSPRHYLGTQFVLWNGQLVITMMTRVSVLSETLRIEVSGHALGPLPGWFGDKPKAPEKQVQKTGKFWEERTVTLPVVTNAEVVRLATRAPFTWNQGLLNWLGGSVKLPEPFGIRSAWAARPWSNRFMADDAINIAVPVLRAVHDATLDVLRDHDIDVERFQNRSQLLGSEAQGIRPFKADVYDA</sequence>
<protein>
    <submittedName>
        <fullName evidence="3">Uncharacterized protein</fullName>
    </submittedName>
</protein>
<keyword evidence="4" id="KW-1185">Reference proteome</keyword>
<gene>
    <name evidence="3" type="ORF">I2501_11460</name>
</gene>
<dbReference type="AlphaFoldDB" id="A0A931B067"/>
<evidence type="ECO:0000313" key="3">
    <source>
        <dbReference type="EMBL" id="MBF9068639.1"/>
    </source>
</evidence>
<evidence type="ECO:0000256" key="2">
    <source>
        <dbReference type="SAM" id="Phobius"/>
    </source>
</evidence>